<comment type="caution">
    <text evidence="1">The sequence shown here is derived from an EMBL/GenBank/DDBJ whole genome shotgun (WGS) entry which is preliminary data.</text>
</comment>
<accession>A0A0B8QK87</accession>
<reference evidence="1 2" key="1">
    <citation type="submission" date="2015-01" db="EMBL/GenBank/DDBJ databases">
        <title>Vibrio sp. C94 JCM 19241 whole genome shotgun sequence.</title>
        <authorList>
            <person name="Sawabe T."/>
            <person name="Meirelles P."/>
            <person name="Feng G."/>
            <person name="Sayaka M."/>
            <person name="Hattori M."/>
            <person name="Ohkuma M."/>
        </authorList>
    </citation>
    <scope>NUCLEOTIDE SEQUENCE [LARGE SCALE GENOMIC DNA]</scope>
    <source>
        <strain evidence="2">JCM 19241</strain>
    </source>
</reference>
<gene>
    <name evidence="1" type="ORF">JCM19241_3460</name>
</gene>
<evidence type="ECO:0000313" key="2">
    <source>
        <dbReference type="Proteomes" id="UP000031666"/>
    </source>
</evidence>
<dbReference type="Pfam" id="PF06629">
    <property type="entry name" value="MipA"/>
    <property type="match status" value="1"/>
</dbReference>
<dbReference type="Proteomes" id="UP000031666">
    <property type="component" value="Unassembled WGS sequence"/>
</dbReference>
<dbReference type="AlphaFoldDB" id="A0A0B8QK87"/>
<sequence>MTEKDGNWHINFGTEGEYFVGDFQIQPHASLRYKSEDFNTQYYGLNAEKVDAGVDAFVGVRASYHVISNLYLLGAANVQILDNAAYDAAVIDNRVQTEYYLGFGFFNDKDKPRKTELSNKRYFRISHGWGTPSNLGDILGGDIEDDPYNSQITTLFYGHPLTDELFGLPLDIYLTPGFGWHWSHENQASSQEYILAIKAYYTISWPFDWRLGVAEGMSYTSKINSLEKEEFDRKGYEPNNFLNYLDFSIDVNLGSMFNARSMDGVWLGYAIHHRSAIFEKSSQYGRIKGGSNYNTVYLQFDF</sequence>
<evidence type="ECO:0008006" key="3">
    <source>
        <dbReference type="Google" id="ProtNLM"/>
    </source>
</evidence>
<dbReference type="EMBL" id="BBSC01000004">
    <property type="protein sequence ID" value="GAM75548.1"/>
    <property type="molecule type" value="Genomic_DNA"/>
</dbReference>
<dbReference type="InterPro" id="IPR010583">
    <property type="entry name" value="MipA"/>
</dbReference>
<evidence type="ECO:0000313" key="1">
    <source>
        <dbReference type="EMBL" id="GAM75548.1"/>
    </source>
</evidence>
<organism evidence="1 2">
    <name type="scientific">Vibrio ishigakensis</name>
    <dbReference type="NCBI Taxonomy" id="1481914"/>
    <lineage>
        <taxon>Bacteria</taxon>
        <taxon>Pseudomonadati</taxon>
        <taxon>Pseudomonadota</taxon>
        <taxon>Gammaproteobacteria</taxon>
        <taxon>Vibrionales</taxon>
        <taxon>Vibrionaceae</taxon>
        <taxon>Vibrio</taxon>
    </lineage>
</organism>
<proteinExistence type="predicted"/>
<protein>
    <recommendedName>
        <fullName evidence="3">MltA-interacting MipA family protein</fullName>
    </recommendedName>
</protein>
<name>A0A0B8QK87_9VIBR</name>
<dbReference type="STRING" id="1481914.JCM19241_3460"/>
<reference evidence="1 2" key="2">
    <citation type="submission" date="2015-01" db="EMBL/GenBank/DDBJ databases">
        <authorList>
            <consortium name="NBRP consortium"/>
            <person name="Sawabe T."/>
            <person name="Meirelles P."/>
            <person name="Feng G."/>
            <person name="Sayaka M."/>
            <person name="Hattori M."/>
            <person name="Ohkuma M."/>
        </authorList>
    </citation>
    <scope>NUCLEOTIDE SEQUENCE [LARGE SCALE GENOMIC DNA]</scope>
    <source>
        <strain evidence="2">JCM 19241</strain>
    </source>
</reference>